<dbReference type="RefSeq" id="WP_255805166.1">
    <property type="nucleotide sequence ID" value="NZ_CP038802.1"/>
</dbReference>
<proteinExistence type="predicted"/>
<accession>A0AAE9MV55</accession>
<reference evidence="2" key="1">
    <citation type="submission" date="2019-04" db="EMBL/GenBank/DDBJ databases">
        <title>Whole genome sequencing of oral phylogroup 2 treponemes.</title>
        <authorList>
            <person name="Chan Y."/>
            <person name="Zeng H.H."/>
            <person name="Yu X.L."/>
            <person name="Leung W.K."/>
            <person name="Watt R.M."/>
        </authorList>
    </citation>
    <scope>NUCLEOTIDE SEQUENCE</scope>
    <source>
        <strain evidence="2">OMZ 835</strain>
        <strain evidence="1">OMZ 847</strain>
    </source>
</reference>
<protein>
    <recommendedName>
        <fullName evidence="5">SRPBCC domain-containing protein</fullName>
    </recommendedName>
</protein>
<evidence type="ECO:0000313" key="2">
    <source>
        <dbReference type="EMBL" id="UTY34356.1"/>
    </source>
</evidence>
<name>A0AAE9MV55_9SPIR</name>
<dbReference type="EMBL" id="CP038802">
    <property type="protein sequence ID" value="UTY29493.1"/>
    <property type="molecule type" value="Genomic_DNA"/>
</dbReference>
<dbReference type="EMBL" id="CP038804">
    <property type="protein sequence ID" value="UTY34356.1"/>
    <property type="molecule type" value="Genomic_DNA"/>
</dbReference>
<dbReference type="Proteomes" id="UP001059401">
    <property type="component" value="Chromosome"/>
</dbReference>
<evidence type="ECO:0000313" key="1">
    <source>
        <dbReference type="EMBL" id="UTY29493.1"/>
    </source>
</evidence>
<sequence length="154" mass="18089">MSKFICKSSIFPVNANVIWEKLQSLESLQYVAAPFAAFKLIDGEKNIQWECGKTFRLNFKLFGVIPFGIHSIYICTLDKETLTIYSNENNPHVPIWNHRIQLEPIDDNRTKYTDCIEIESGWKTGIICIWAKAFYAHRQRKWKKLLTKFKNTEL</sequence>
<gene>
    <name evidence="2" type="ORF">E4N74_10355</name>
    <name evidence="1" type="ORF">E4N76_11370</name>
</gene>
<evidence type="ECO:0008006" key="5">
    <source>
        <dbReference type="Google" id="ProtNLM"/>
    </source>
</evidence>
<evidence type="ECO:0000313" key="3">
    <source>
        <dbReference type="Proteomes" id="UP001058682"/>
    </source>
</evidence>
<dbReference type="AlphaFoldDB" id="A0AAE9MV55"/>
<dbReference type="Proteomes" id="UP001058682">
    <property type="component" value="Chromosome"/>
</dbReference>
<keyword evidence="4" id="KW-1185">Reference proteome</keyword>
<evidence type="ECO:0000313" key="4">
    <source>
        <dbReference type="Proteomes" id="UP001059401"/>
    </source>
</evidence>
<organism evidence="2 3">
    <name type="scientific">Treponema putidum</name>
    <dbReference type="NCBI Taxonomy" id="221027"/>
    <lineage>
        <taxon>Bacteria</taxon>
        <taxon>Pseudomonadati</taxon>
        <taxon>Spirochaetota</taxon>
        <taxon>Spirochaetia</taxon>
        <taxon>Spirochaetales</taxon>
        <taxon>Treponemataceae</taxon>
        <taxon>Treponema</taxon>
    </lineage>
</organism>
<dbReference type="SUPFAM" id="SSF55961">
    <property type="entry name" value="Bet v1-like"/>
    <property type="match status" value="1"/>
</dbReference>